<protein>
    <submittedName>
        <fullName evidence="2">Uncharacterized protein</fullName>
    </submittedName>
</protein>
<dbReference type="EMBL" id="SIDB01000013">
    <property type="protein sequence ID" value="KAI3424309.1"/>
    <property type="molecule type" value="Genomic_DNA"/>
</dbReference>
<organism evidence="2 3">
    <name type="scientific">Chlorella vulgaris</name>
    <name type="common">Green alga</name>
    <dbReference type="NCBI Taxonomy" id="3077"/>
    <lineage>
        <taxon>Eukaryota</taxon>
        <taxon>Viridiplantae</taxon>
        <taxon>Chlorophyta</taxon>
        <taxon>core chlorophytes</taxon>
        <taxon>Trebouxiophyceae</taxon>
        <taxon>Chlorellales</taxon>
        <taxon>Chlorellaceae</taxon>
        <taxon>Chlorella clade</taxon>
        <taxon>Chlorella</taxon>
    </lineage>
</organism>
<keyword evidence="1" id="KW-0732">Signal</keyword>
<feature type="signal peptide" evidence="1">
    <location>
        <begin position="1"/>
        <end position="20"/>
    </location>
</feature>
<evidence type="ECO:0000313" key="3">
    <source>
        <dbReference type="Proteomes" id="UP001055712"/>
    </source>
</evidence>
<evidence type="ECO:0000256" key="1">
    <source>
        <dbReference type="SAM" id="SignalP"/>
    </source>
</evidence>
<keyword evidence="3" id="KW-1185">Reference proteome</keyword>
<reference evidence="2" key="1">
    <citation type="journal article" date="2019" name="Plant J.">
        <title>Chlorella vulgaris genome assembly and annotation reveals the molecular basis for metabolic acclimation to high light conditions.</title>
        <authorList>
            <person name="Cecchin M."/>
            <person name="Marcolungo L."/>
            <person name="Rossato M."/>
            <person name="Girolomoni L."/>
            <person name="Cosentino E."/>
            <person name="Cuine S."/>
            <person name="Li-Beisson Y."/>
            <person name="Delledonne M."/>
            <person name="Ballottari M."/>
        </authorList>
    </citation>
    <scope>NUCLEOTIDE SEQUENCE</scope>
    <source>
        <strain evidence="2">211/11P</strain>
    </source>
</reference>
<accession>A0A9D4TFQ5</accession>
<evidence type="ECO:0000313" key="2">
    <source>
        <dbReference type="EMBL" id="KAI3424309.1"/>
    </source>
</evidence>
<comment type="caution">
    <text evidence="2">The sequence shown here is derived from an EMBL/GenBank/DDBJ whole genome shotgun (WGS) entry which is preliminary data.</text>
</comment>
<sequence>MARSALLLLLGATLIAASAAKSLTASVTGLPYDDPRVRPFDGKSFTYTTFGLTKTVTILTQQNKWWLTAKLTAKKIEPFSSMTYIEFQSASIYGTDIIGVLITKTSFSVSLNGKPFTPKKQAIKGGTLNYIMPVWGKDHILVLKRSGVSIRITQPFDAAAVKYKQWLNANVILADPKKTGWRGILAPPLLKP</sequence>
<proteinExistence type="predicted"/>
<dbReference type="AlphaFoldDB" id="A0A9D4TFQ5"/>
<gene>
    <name evidence="2" type="ORF">D9Q98_009862</name>
</gene>
<name>A0A9D4TFQ5_CHLVU</name>
<dbReference type="Proteomes" id="UP001055712">
    <property type="component" value="Unassembled WGS sequence"/>
</dbReference>
<reference evidence="2" key="2">
    <citation type="submission" date="2020-11" db="EMBL/GenBank/DDBJ databases">
        <authorList>
            <person name="Cecchin M."/>
            <person name="Marcolungo L."/>
            <person name="Rossato M."/>
            <person name="Girolomoni L."/>
            <person name="Cosentino E."/>
            <person name="Cuine S."/>
            <person name="Li-Beisson Y."/>
            <person name="Delledonne M."/>
            <person name="Ballottari M."/>
        </authorList>
    </citation>
    <scope>NUCLEOTIDE SEQUENCE</scope>
    <source>
        <strain evidence="2">211/11P</strain>
        <tissue evidence="2">Whole cell</tissue>
    </source>
</reference>
<feature type="chain" id="PRO_5038723571" evidence="1">
    <location>
        <begin position="21"/>
        <end position="192"/>
    </location>
</feature>